<evidence type="ECO:0000313" key="3">
    <source>
        <dbReference type="Proteomes" id="UP000051870"/>
    </source>
</evidence>
<protein>
    <recommendedName>
        <fullName evidence="4">DUF4177 domain-containing protein</fullName>
    </recommendedName>
</protein>
<dbReference type="GeneID" id="83880212"/>
<accession>A0A0P1ICU6</accession>
<dbReference type="AlphaFoldDB" id="A0A0P1ICU6"/>
<feature type="compositionally biased region" description="Low complexity" evidence="1">
    <location>
        <begin position="99"/>
        <end position="109"/>
    </location>
</feature>
<sequence length="189" mass="20425">MTTYEYKVIPSPTKGKKARGIKGPEGRFAFALESALNDMAVEGWQYLRAETLPNEERVGLTGSQTSFRTMLVFRRPKEDDLSAFEPRLLESPAAHSLTESAPQAPSAEAESTDAVTDVVETADQGTAQEATSEQPEPLVLNTPVESDTADASPSDTAPEPEEGDAFPLPLALRNRARALEDDESSTQKS</sequence>
<gene>
    <name evidence="2" type="ORF">PH7735_01149</name>
</gene>
<feature type="compositionally biased region" description="Polar residues" evidence="1">
    <location>
        <begin position="123"/>
        <end position="134"/>
    </location>
</feature>
<dbReference type="Proteomes" id="UP000051870">
    <property type="component" value="Unassembled WGS sequence"/>
</dbReference>
<feature type="compositionally biased region" description="Polar residues" evidence="1">
    <location>
        <begin position="143"/>
        <end position="155"/>
    </location>
</feature>
<name>A0A0P1ICU6_9RHOB</name>
<dbReference type="RefSeq" id="WP_058310304.1">
    <property type="nucleotide sequence ID" value="NZ_CYTW01000001.1"/>
</dbReference>
<evidence type="ECO:0008006" key="4">
    <source>
        <dbReference type="Google" id="ProtNLM"/>
    </source>
</evidence>
<dbReference type="STRING" id="1715693.PH7735_01149"/>
<proteinExistence type="predicted"/>
<feature type="region of interest" description="Disordered" evidence="1">
    <location>
        <begin position="86"/>
        <end position="169"/>
    </location>
</feature>
<evidence type="ECO:0000256" key="1">
    <source>
        <dbReference type="SAM" id="MobiDB-lite"/>
    </source>
</evidence>
<keyword evidence="3" id="KW-1185">Reference proteome</keyword>
<dbReference type="EMBL" id="CYTW01000001">
    <property type="protein sequence ID" value="CUJ89860.1"/>
    <property type="molecule type" value="Genomic_DNA"/>
</dbReference>
<organism evidence="2 3">
    <name type="scientific">Shimia thalassica</name>
    <dbReference type="NCBI Taxonomy" id="1715693"/>
    <lineage>
        <taxon>Bacteria</taxon>
        <taxon>Pseudomonadati</taxon>
        <taxon>Pseudomonadota</taxon>
        <taxon>Alphaproteobacteria</taxon>
        <taxon>Rhodobacterales</taxon>
        <taxon>Roseobacteraceae</taxon>
    </lineage>
</organism>
<evidence type="ECO:0000313" key="2">
    <source>
        <dbReference type="EMBL" id="CUJ89860.1"/>
    </source>
</evidence>
<reference evidence="3" key="1">
    <citation type="submission" date="2015-09" db="EMBL/GenBank/DDBJ databases">
        <authorList>
            <person name="Rodrigo-Torres Lidia"/>
            <person name="Arahal R.David."/>
        </authorList>
    </citation>
    <scope>NUCLEOTIDE SEQUENCE [LARGE SCALE GENOMIC DNA]</scope>
    <source>
        <strain evidence="3">CECT 7735</strain>
    </source>
</reference>